<feature type="domain" description="Fe/B12 periplasmic-binding" evidence="3">
    <location>
        <begin position="21"/>
        <end position="264"/>
    </location>
</feature>
<proteinExistence type="predicted"/>
<dbReference type="EMBL" id="CP056030">
    <property type="protein sequence ID" value="QKZ07799.1"/>
    <property type="molecule type" value="Genomic_DNA"/>
</dbReference>
<dbReference type="CDD" id="cd01144">
    <property type="entry name" value="BtuF"/>
    <property type="match status" value="1"/>
</dbReference>
<evidence type="ECO:0000313" key="4">
    <source>
        <dbReference type="EMBL" id="QKZ07799.1"/>
    </source>
</evidence>
<dbReference type="SUPFAM" id="SSF53807">
    <property type="entry name" value="Helical backbone' metal receptor"/>
    <property type="match status" value="1"/>
</dbReference>
<dbReference type="InterPro" id="IPR054828">
    <property type="entry name" value="Vit_B12_bind_prot"/>
</dbReference>
<keyword evidence="1 2" id="KW-0732">Signal</keyword>
<organism evidence="4 5">
    <name type="scientific">Pseudomonas eucalypticola</name>
    <dbReference type="NCBI Taxonomy" id="2599595"/>
    <lineage>
        <taxon>Bacteria</taxon>
        <taxon>Pseudomonadati</taxon>
        <taxon>Pseudomonadota</taxon>
        <taxon>Gammaproteobacteria</taxon>
        <taxon>Pseudomonadales</taxon>
        <taxon>Pseudomonadaceae</taxon>
        <taxon>Pseudomonas</taxon>
    </lineage>
</organism>
<feature type="chain" id="PRO_5028849727" evidence="2">
    <location>
        <begin position="19"/>
        <end position="264"/>
    </location>
</feature>
<dbReference type="NCBIfam" id="NF038402">
    <property type="entry name" value="TroA_like"/>
    <property type="match status" value="1"/>
</dbReference>
<dbReference type="PROSITE" id="PS50983">
    <property type="entry name" value="FE_B12_PBP"/>
    <property type="match status" value="1"/>
</dbReference>
<dbReference type="Pfam" id="PF01497">
    <property type="entry name" value="Peripla_BP_2"/>
    <property type="match status" value="1"/>
</dbReference>
<evidence type="ECO:0000256" key="2">
    <source>
        <dbReference type="SAM" id="SignalP"/>
    </source>
</evidence>
<dbReference type="PANTHER" id="PTHR30535">
    <property type="entry name" value="VITAMIN B12-BINDING PROTEIN"/>
    <property type="match status" value="1"/>
</dbReference>
<evidence type="ECO:0000256" key="1">
    <source>
        <dbReference type="ARBA" id="ARBA00022729"/>
    </source>
</evidence>
<sequence length="264" mass="28586">MTRWGLIGCLLFCSAASAAQRVVSLAPSLTQIVLELGAQQRLVGMLDAGPRPAGLAQVASVGHYGQLNSEALLALKPDLLLLWPGSVGAAQRDQLQRLGIATLVVDPHTLDELAGQIEVVSQHLGAAERGQRLATGIRQRLAALSARYRRQLPLRVFYQVWDKPLFTLGGQQIISDALRVCGGENIFNELRLPAPQVSIESVLQRDPQVILVPDQAQADAWRAWPEVEAVKAGRVWTRDGALERPSAAMIDAVESLCRKMASPT</sequence>
<dbReference type="InterPro" id="IPR050902">
    <property type="entry name" value="ABC_Transporter_SBP"/>
</dbReference>
<dbReference type="RefSeq" id="WP_176572488.1">
    <property type="nucleotide sequence ID" value="NZ_CP056030.1"/>
</dbReference>
<dbReference type="AlphaFoldDB" id="A0A7D5DAL3"/>
<keyword evidence="5" id="KW-1185">Reference proteome</keyword>
<protein>
    <submittedName>
        <fullName evidence="4">Cobalamin-binding protein</fullName>
    </submittedName>
</protein>
<dbReference type="PANTHER" id="PTHR30535:SF34">
    <property type="entry name" value="MOLYBDATE-BINDING PROTEIN MOLA"/>
    <property type="match status" value="1"/>
</dbReference>
<dbReference type="InterPro" id="IPR002491">
    <property type="entry name" value="ABC_transptr_periplasmic_BD"/>
</dbReference>
<dbReference type="Gene3D" id="3.40.50.1980">
    <property type="entry name" value="Nitrogenase molybdenum iron protein domain"/>
    <property type="match status" value="2"/>
</dbReference>
<accession>A0A7D5DAL3</accession>
<feature type="signal peptide" evidence="2">
    <location>
        <begin position="1"/>
        <end position="18"/>
    </location>
</feature>
<dbReference type="Proteomes" id="UP000509568">
    <property type="component" value="Chromosome"/>
</dbReference>
<name>A0A7D5DAL3_9PSED</name>
<gene>
    <name evidence="4" type="ORF">HWQ56_25625</name>
</gene>
<evidence type="ECO:0000259" key="3">
    <source>
        <dbReference type="PROSITE" id="PS50983"/>
    </source>
</evidence>
<dbReference type="KEGG" id="pez:HWQ56_25625"/>
<evidence type="ECO:0000313" key="5">
    <source>
        <dbReference type="Proteomes" id="UP000509568"/>
    </source>
</evidence>
<reference evidence="4 5" key="1">
    <citation type="submission" date="2020-06" db="EMBL/GenBank/DDBJ databases">
        <title>Pseudomonas eucalypticola sp. nov., an endophyte of Eucalyptus dunnii leaves with biocontrol ability of eucalyptus leaf blight.</title>
        <authorList>
            <person name="Liu Y."/>
            <person name="Song Z."/>
            <person name="Zeng H."/>
            <person name="Lu M."/>
            <person name="Wang X."/>
            <person name="Lian X."/>
            <person name="Zhang Q."/>
        </authorList>
    </citation>
    <scope>NUCLEOTIDE SEQUENCE [LARGE SCALE GENOMIC DNA]</scope>
    <source>
        <strain evidence="4 5">NP-1</strain>
    </source>
</reference>